<accession>A0AAW2YME4</accession>
<evidence type="ECO:0000313" key="2">
    <source>
        <dbReference type="EMBL" id="KAL0477839.1"/>
    </source>
</evidence>
<gene>
    <name evidence="2" type="ORF">AKO1_005284</name>
</gene>
<name>A0AAW2YME4_9EUKA</name>
<feature type="region of interest" description="Disordered" evidence="1">
    <location>
        <begin position="44"/>
        <end position="67"/>
    </location>
</feature>
<dbReference type="Proteomes" id="UP001431209">
    <property type="component" value="Unassembled WGS sequence"/>
</dbReference>
<protein>
    <submittedName>
        <fullName evidence="2">Uncharacterized protein</fullName>
    </submittedName>
</protein>
<proteinExistence type="predicted"/>
<sequence>MGKSQKNKPRLLKYFPPLLFMPPGSRFILNGFSKAFGYVNSHTTSDANQAKKRPEPKQKAQGDSTNVELPSTQRIGTYTPNHYVVLQTFVSSILENAVKNKRYDLESAKSIASDVGVSLSLVSLMDRIPLPQLVYSLRNLQQALLNVRADQELFVSILKFFASMGITSICYNTPIVGPALDAAANFYILQWIDAVSQTELMRNTSKRFDQTVNDVKQAGTKLIFKSNL</sequence>
<comment type="caution">
    <text evidence="2">The sequence shown here is derived from an EMBL/GenBank/DDBJ whole genome shotgun (WGS) entry which is preliminary data.</text>
</comment>
<reference evidence="2 3" key="1">
    <citation type="submission" date="2024-03" db="EMBL/GenBank/DDBJ databases">
        <title>The Acrasis kona genome and developmental transcriptomes reveal deep origins of eukaryotic multicellular pathways.</title>
        <authorList>
            <person name="Sheikh S."/>
            <person name="Fu C.-J."/>
            <person name="Brown M.W."/>
            <person name="Baldauf S.L."/>
        </authorList>
    </citation>
    <scope>NUCLEOTIDE SEQUENCE [LARGE SCALE GENOMIC DNA]</scope>
    <source>
        <strain evidence="2 3">ATCC MYA-3509</strain>
    </source>
</reference>
<dbReference type="AlphaFoldDB" id="A0AAW2YME4"/>
<keyword evidence="3" id="KW-1185">Reference proteome</keyword>
<evidence type="ECO:0000313" key="3">
    <source>
        <dbReference type="Proteomes" id="UP001431209"/>
    </source>
</evidence>
<evidence type="ECO:0000256" key="1">
    <source>
        <dbReference type="SAM" id="MobiDB-lite"/>
    </source>
</evidence>
<dbReference type="EMBL" id="JAOPGA020000251">
    <property type="protein sequence ID" value="KAL0477839.1"/>
    <property type="molecule type" value="Genomic_DNA"/>
</dbReference>
<organism evidence="2 3">
    <name type="scientific">Acrasis kona</name>
    <dbReference type="NCBI Taxonomy" id="1008807"/>
    <lineage>
        <taxon>Eukaryota</taxon>
        <taxon>Discoba</taxon>
        <taxon>Heterolobosea</taxon>
        <taxon>Tetramitia</taxon>
        <taxon>Eutetramitia</taxon>
        <taxon>Acrasidae</taxon>
        <taxon>Acrasis</taxon>
    </lineage>
</organism>